<feature type="compositionally biased region" description="Polar residues" evidence="1">
    <location>
        <begin position="1527"/>
        <end position="1537"/>
    </location>
</feature>
<feature type="region of interest" description="Disordered" evidence="1">
    <location>
        <begin position="1527"/>
        <end position="1559"/>
    </location>
</feature>
<dbReference type="Proteomes" id="UP001146120">
    <property type="component" value="Unassembled WGS sequence"/>
</dbReference>
<evidence type="ECO:0000313" key="3">
    <source>
        <dbReference type="Proteomes" id="UP001146120"/>
    </source>
</evidence>
<feature type="compositionally biased region" description="Low complexity" evidence="1">
    <location>
        <begin position="1538"/>
        <end position="1559"/>
    </location>
</feature>
<name>A0AAV2YTZ8_9STRA</name>
<dbReference type="PANTHER" id="PTHR13361">
    <property type="entry name" value="WW DOMAIN-BINDING PROTEIN 11"/>
    <property type="match status" value="1"/>
</dbReference>
<organism evidence="2 3">
    <name type="scientific">Lagenidium giganteum</name>
    <dbReference type="NCBI Taxonomy" id="4803"/>
    <lineage>
        <taxon>Eukaryota</taxon>
        <taxon>Sar</taxon>
        <taxon>Stramenopiles</taxon>
        <taxon>Oomycota</taxon>
        <taxon>Peronosporomycetes</taxon>
        <taxon>Pythiales</taxon>
        <taxon>Pythiaceae</taxon>
    </lineage>
</organism>
<feature type="region of interest" description="Disordered" evidence="1">
    <location>
        <begin position="40"/>
        <end position="87"/>
    </location>
</feature>
<feature type="region of interest" description="Disordered" evidence="1">
    <location>
        <begin position="488"/>
        <end position="528"/>
    </location>
</feature>
<feature type="region of interest" description="Disordered" evidence="1">
    <location>
        <begin position="286"/>
        <end position="313"/>
    </location>
</feature>
<proteinExistence type="predicted"/>
<evidence type="ECO:0000256" key="1">
    <source>
        <dbReference type="SAM" id="MobiDB-lite"/>
    </source>
</evidence>
<accession>A0AAV2YTZ8</accession>
<protein>
    <submittedName>
        <fullName evidence="2">Uncharacterized protein</fullName>
    </submittedName>
</protein>
<gene>
    <name evidence="2" type="ORF">N0F65_009036</name>
</gene>
<comment type="caution">
    <text evidence="2">The sequence shown here is derived from an EMBL/GenBank/DDBJ whole genome shotgun (WGS) entry which is preliminary data.</text>
</comment>
<sequence>MAPRKRPSFLSGHGHGRGAGDHQLTGIGPTLPSFNFVEAPISNTKPKPKRVPLSHWSLPAIGRRNPATSPRDHERDEHDDERGASHAVPDFDQVVYQTLERFASAMQDDTIPVDAKMARIWDALLRHSEAGCLGKGTRDAPVYPNPICTAIVLDIVAQVLHLCGMSSLIINVLVGGLGNSIYSGYNADVAWKHQRQFADIARDQTAAAKDQHQELTRVRKRLEAYGSMAAMVQASGDQVGLMKTALYSVEPVQRPGVVSEVLSPFLNEEMLLVIWNATATAAAVQSLHPPTSSSPDKPNAGDSPMRSLPRLTLTDHRRRATALASQVLQERVRLMLALFQTLSMEEKNLVHKAMRSNGDSVALKTVLMALEETYVAEQLQQQQRENSYRRTVLVSPSRRPSVFVQPPLQASPSSRRPMAITHARSRRALPLGELPTTPTDKPSTPSTPTRGSPRQTFQGGGGGGGTGLIMPRESVVFVTPEQAVSIPNVLLGGNNPGGSSSGNNDGNSSPNAHGADESIGDVPDTGLPVPPLSFMQEDLLRKCEVVFDLLCEDPAEYERRHAAAVAADEDNGEEPDADDPVVEAKRRLCDLLCVYMDEPQPVMDKFERSEAFRLATRAPKASADDPQGSSAFVQTLVMKARQNPQLLVHAINQSPEILLSAITHNNGILRFAITKFATFVKRFLKLDPKACEHLDLLNQKNKGVQLLWGTNAWGSDLAVAASALAEDYLGGKGGGGDVKLTGAESHMLEWFVTHTSDLSRLLLMRPEPLKQLFVEMHQRGDLSAFYKLMIQLQTTKGVQNFMRRASVDTLEKLAQEDPGEVIKLLKEIFTGPQIEPTRELLHHLRQSPFLAVCLSEFHPTAIQDVLSSNVDTWQQYFVDVVAANDRILRDCLKQRTREVENGEPLVKLFDAVVNGTTATLNLQALDFGASPLDVARAKEREASLRRRTQQCLYLRGGSSLFRAFVAQVVGTVPFHPQQFVREPTHVPSLLEHGHAHPHHDKPKTPNARAPKSTSAALATAAPTTANTSTAKPKPPPRNKPMGSASAAGAPAQRKQRAVAKDDTPPTPAATATANATASTSASSSSSSLSIPAASPAKLERVPSVSPSERRLLRATQVPAPWQSFVSVYLRDQSERLAVHNMTRGRVRTLILDICLEFLKVDRLQLDNAGLWSLAPFVCDYFVSRYEGHVVVGSWLSSFYDALVEHHSDRRVAFFSEACGIAVGGAVQSESMTATPTAPAAAVIPGKGLKLTAVKMVDLLGYDTFLYYLHALDHLLMGQVKVFKAENRFEESADGNYYVRRGQAMAVSALLFDDLDRNSVDERLGTMPGSNSASAGRYRPSMEDNLEIDDIMGLFLDQWKNTLLRIDERYKAAFAAVDGGSTHIGLDQFVKVVSTVTTNQVTARDCRMIFYDAGFEYMDEDALLRVARAYHLRAFNAKMVEVVLTEEEQHELGLSINRSNISSIEREIEDLMRFWRSVLLDLERQFEASHQTKATKTLLKKQKATVERLLDEVFKHRVGGGGDVTTKAAMQTETTRPVTPSGAATAGSASTTAPPSMPAPSSIPHALLAKTWSEVRQCAKMVDSAKLTQHYLSRIYIQCHLAKWVLKAKKRTHEQERQRLQEFLVIS</sequence>
<keyword evidence="3" id="KW-1185">Reference proteome</keyword>
<feature type="compositionally biased region" description="Low complexity" evidence="1">
    <location>
        <begin position="435"/>
        <end position="456"/>
    </location>
</feature>
<feature type="compositionally biased region" description="Basic and acidic residues" evidence="1">
    <location>
        <begin position="70"/>
        <end position="84"/>
    </location>
</feature>
<feature type="compositionally biased region" description="Low complexity" evidence="1">
    <location>
        <begin position="1040"/>
        <end position="1051"/>
    </location>
</feature>
<feature type="region of interest" description="Disordered" evidence="1">
    <location>
        <begin position="400"/>
        <end position="469"/>
    </location>
</feature>
<dbReference type="PANTHER" id="PTHR13361:SF1">
    <property type="entry name" value="WW DOMAIN-BINDING PROTEIN 11"/>
    <property type="match status" value="1"/>
</dbReference>
<dbReference type="EMBL" id="DAKRPA010000126">
    <property type="protein sequence ID" value="DAZ97756.1"/>
    <property type="molecule type" value="Genomic_DNA"/>
</dbReference>
<feature type="compositionally biased region" description="Low complexity" evidence="1">
    <location>
        <begin position="501"/>
        <end position="511"/>
    </location>
</feature>
<reference evidence="2" key="2">
    <citation type="journal article" date="2023" name="Microbiol Resour">
        <title>Decontamination and Annotation of the Draft Genome Sequence of the Oomycete Lagenidium giganteum ARSEF 373.</title>
        <authorList>
            <person name="Morgan W.R."/>
            <person name="Tartar A."/>
        </authorList>
    </citation>
    <scope>NUCLEOTIDE SEQUENCE</scope>
    <source>
        <strain evidence="2">ARSEF 373</strain>
    </source>
</reference>
<dbReference type="GO" id="GO:0005681">
    <property type="term" value="C:spliceosomal complex"/>
    <property type="evidence" value="ECO:0007669"/>
    <property type="project" value="TreeGrafter"/>
</dbReference>
<feature type="region of interest" description="Disordered" evidence="1">
    <location>
        <begin position="989"/>
        <end position="1107"/>
    </location>
</feature>
<evidence type="ECO:0000313" key="2">
    <source>
        <dbReference type="EMBL" id="DAZ97756.1"/>
    </source>
</evidence>
<feature type="compositionally biased region" description="Low complexity" evidence="1">
    <location>
        <begin position="1009"/>
        <end position="1031"/>
    </location>
</feature>
<feature type="compositionally biased region" description="Low complexity" evidence="1">
    <location>
        <begin position="1068"/>
        <end position="1096"/>
    </location>
</feature>
<feature type="region of interest" description="Disordered" evidence="1">
    <location>
        <begin position="1"/>
        <end position="27"/>
    </location>
</feature>
<feature type="compositionally biased region" description="Gly residues" evidence="1">
    <location>
        <begin position="458"/>
        <end position="467"/>
    </location>
</feature>
<reference evidence="2" key="1">
    <citation type="submission" date="2022-11" db="EMBL/GenBank/DDBJ databases">
        <authorList>
            <person name="Morgan W.R."/>
            <person name="Tartar A."/>
        </authorList>
    </citation>
    <scope>NUCLEOTIDE SEQUENCE</scope>
    <source>
        <strain evidence="2">ARSEF 373</strain>
    </source>
</reference>